<feature type="domain" description="Histidine kinase" evidence="12">
    <location>
        <begin position="128"/>
        <end position="336"/>
    </location>
</feature>
<dbReference type="InterPro" id="IPR003661">
    <property type="entry name" value="HisK_dim/P_dom"/>
</dbReference>
<dbReference type="PANTHER" id="PTHR45436">
    <property type="entry name" value="SENSOR HISTIDINE KINASE YKOH"/>
    <property type="match status" value="1"/>
</dbReference>
<dbReference type="Gene3D" id="3.30.565.10">
    <property type="entry name" value="Histidine kinase-like ATPase, C-terminal domain"/>
    <property type="match status" value="1"/>
</dbReference>
<keyword evidence="5" id="KW-0808">Transferase</keyword>
<dbReference type="PROSITE" id="PS50109">
    <property type="entry name" value="HIS_KIN"/>
    <property type="match status" value="1"/>
</dbReference>
<protein>
    <recommendedName>
        <fullName evidence="3">histidine kinase</fullName>
        <ecNumber evidence="3">2.7.13.3</ecNumber>
    </recommendedName>
</protein>
<dbReference type="Pfam" id="PF00512">
    <property type="entry name" value="HisKA"/>
    <property type="match status" value="1"/>
</dbReference>
<dbReference type="InterPro" id="IPR004358">
    <property type="entry name" value="Sig_transdc_His_kin-like_C"/>
</dbReference>
<reference evidence="13 14" key="1">
    <citation type="journal article" date="2015" name="Antonie Van Leeuwenhoek">
        <title>Streptomyces klenkii sp. nov., isolated from deep marine sediment.</title>
        <authorList>
            <person name="Veyisoglu A."/>
            <person name="Sahin N."/>
        </authorList>
    </citation>
    <scope>NUCLEOTIDE SEQUENCE [LARGE SCALE GENOMIC DNA]</scope>
    <source>
        <strain evidence="13 14">KCTC 29202</strain>
    </source>
</reference>
<dbReference type="InterPro" id="IPR036097">
    <property type="entry name" value="HisK_dim/P_sf"/>
</dbReference>
<dbReference type="GO" id="GO:0005886">
    <property type="term" value="C:plasma membrane"/>
    <property type="evidence" value="ECO:0007669"/>
    <property type="project" value="UniProtKB-SubCell"/>
</dbReference>
<evidence type="ECO:0000313" key="14">
    <source>
        <dbReference type="Proteomes" id="UP000270343"/>
    </source>
</evidence>
<dbReference type="Gene3D" id="1.10.287.130">
    <property type="match status" value="1"/>
</dbReference>
<dbReference type="SMART" id="SM00388">
    <property type="entry name" value="HisKA"/>
    <property type="match status" value="1"/>
</dbReference>
<comment type="catalytic activity">
    <reaction evidence="1">
        <text>ATP + protein L-histidine = ADP + protein N-phospho-L-histidine.</text>
        <dbReference type="EC" id="2.7.13.3"/>
    </reaction>
</comment>
<evidence type="ECO:0000256" key="5">
    <source>
        <dbReference type="ARBA" id="ARBA00022679"/>
    </source>
</evidence>
<dbReference type="InterPro" id="IPR050428">
    <property type="entry name" value="TCS_sensor_his_kinase"/>
</dbReference>
<dbReference type="RefSeq" id="WP_120754814.1">
    <property type="nucleotide sequence ID" value="NZ_JBIBGF010000004.1"/>
</dbReference>
<sequence>MKPVRRPFLTARTRIAVAFGGIFLVLGTALLLTVNLLSRAGTQERATTIARNAVPVELVRPGERVSAWTAYRISGDVSAAASQQMIMWSAVALFVTALLAVGVGWWTAGRCLRPVQGAFESQRRFISNASHELRTPLAVQRTAIQVGLDGDPSPEELAHVRTTLLEANRRSERLIDGLLLLARSDRGLERRDSLDLADVVSEETAAIAGRAERAGVRVSVRSERAPLRGNRVLLGQLAGNLLRNAVEYNHRGGEVDVIVEPGRLVVRNSGPVVAAADIPALFEPFRRGQGKERLCGGTGLGLSIVQSIARAHGGRASAAPNRGGGLRVTVEIPAPGRE</sequence>
<dbReference type="InterPro" id="IPR003594">
    <property type="entry name" value="HATPase_dom"/>
</dbReference>
<evidence type="ECO:0000256" key="4">
    <source>
        <dbReference type="ARBA" id="ARBA00022553"/>
    </source>
</evidence>
<proteinExistence type="predicted"/>
<evidence type="ECO:0000256" key="8">
    <source>
        <dbReference type="ARBA" id="ARBA00022989"/>
    </source>
</evidence>
<comment type="subcellular location">
    <subcellularLocation>
        <location evidence="2">Cell membrane</location>
    </subcellularLocation>
</comment>
<evidence type="ECO:0000256" key="3">
    <source>
        <dbReference type="ARBA" id="ARBA00012438"/>
    </source>
</evidence>
<feature type="transmembrane region" description="Helical" evidence="11">
    <location>
        <begin position="86"/>
        <end position="106"/>
    </location>
</feature>
<evidence type="ECO:0000259" key="12">
    <source>
        <dbReference type="PROSITE" id="PS50109"/>
    </source>
</evidence>
<evidence type="ECO:0000256" key="6">
    <source>
        <dbReference type="ARBA" id="ARBA00022692"/>
    </source>
</evidence>
<evidence type="ECO:0000256" key="2">
    <source>
        <dbReference type="ARBA" id="ARBA00004236"/>
    </source>
</evidence>
<organism evidence="13 14">
    <name type="scientific">Streptomyces klenkii</name>
    <dbReference type="NCBI Taxonomy" id="1420899"/>
    <lineage>
        <taxon>Bacteria</taxon>
        <taxon>Bacillati</taxon>
        <taxon>Actinomycetota</taxon>
        <taxon>Actinomycetes</taxon>
        <taxon>Kitasatosporales</taxon>
        <taxon>Streptomycetaceae</taxon>
        <taxon>Streptomyces</taxon>
    </lineage>
</organism>
<evidence type="ECO:0000313" key="13">
    <source>
        <dbReference type="EMBL" id="RKN74345.1"/>
    </source>
</evidence>
<dbReference type="Pfam" id="PF02518">
    <property type="entry name" value="HATPase_c"/>
    <property type="match status" value="1"/>
</dbReference>
<evidence type="ECO:0000256" key="10">
    <source>
        <dbReference type="ARBA" id="ARBA00023136"/>
    </source>
</evidence>
<keyword evidence="10 11" id="KW-0472">Membrane</keyword>
<dbReference type="InterPro" id="IPR005467">
    <property type="entry name" value="His_kinase_dom"/>
</dbReference>
<keyword evidence="7 13" id="KW-0418">Kinase</keyword>
<evidence type="ECO:0000256" key="11">
    <source>
        <dbReference type="SAM" id="Phobius"/>
    </source>
</evidence>
<keyword evidence="6 11" id="KW-0812">Transmembrane</keyword>
<dbReference type="CDD" id="cd00082">
    <property type="entry name" value="HisKA"/>
    <property type="match status" value="1"/>
</dbReference>
<feature type="transmembrane region" description="Helical" evidence="11">
    <location>
        <begin position="15"/>
        <end position="37"/>
    </location>
</feature>
<keyword evidence="9" id="KW-0902">Two-component regulatory system</keyword>
<comment type="caution">
    <text evidence="13">The sequence shown here is derived from an EMBL/GenBank/DDBJ whole genome shotgun (WGS) entry which is preliminary data.</text>
</comment>
<dbReference type="PRINTS" id="PR00344">
    <property type="entry name" value="BCTRLSENSOR"/>
</dbReference>
<dbReference type="SMART" id="SM00387">
    <property type="entry name" value="HATPase_c"/>
    <property type="match status" value="1"/>
</dbReference>
<keyword evidence="4" id="KW-0597">Phosphoprotein</keyword>
<dbReference type="SUPFAM" id="SSF55874">
    <property type="entry name" value="ATPase domain of HSP90 chaperone/DNA topoisomerase II/histidine kinase"/>
    <property type="match status" value="1"/>
</dbReference>
<evidence type="ECO:0000256" key="1">
    <source>
        <dbReference type="ARBA" id="ARBA00000085"/>
    </source>
</evidence>
<dbReference type="Proteomes" id="UP000270343">
    <property type="component" value="Unassembled WGS sequence"/>
</dbReference>
<dbReference type="EC" id="2.7.13.3" evidence="3"/>
<dbReference type="OrthoDB" id="9786919at2"/>
<accession>A0A3B0BKG9</accession>
<dbReference type="GO" id="GO:0000155">
    <property type="term" value="F:phosphorelay sensor kinase activity"/>
    <property type="evidence" value="ECO:0007669"/>
    <property type="project" value="InterPro"/>
</dbReference>
<keyword evidence="14" id="KW-1185">Reference proteome</keyword>
<dbReference type="PANTHER" id="PTHR45436:SF5">
    <property type="entry name" value="SENSOR HISTIDINE KINASE TRCS"/>
    <property type="match status" value="1"/>
</dbReference>
<dbReference type="AlphaFoldDB" id="A0A3B0BKG9"/>
<dbReference type="InterPro" id="IPR036890">
    <property type="entry name" value="HATPase_C_sf"/>
</dbReference>
<dbReference type="SUPFAM" id="SSF47384">
    <property type="entry name" value="Homodimeric domain of signal transducing histidine kinase"/>
    <property type="match status" value="1"/>
</dbReference>
<gene>
    <name evidence="13" type="ORF">D7231_10690</name>
</gene>
<evidence type="ECO:0000256" key="9">
    <source>
        <dbReference type="ARBA" id="ARBA00023012"/>
    </source>
</evidence>
<evidence type="ECO:0000256" key="7">
    <source>
        <dbReference type="ARBA" id="ARBA00022777"/>
    </source>
</evidence>
<dbReference type="EMBL" id="RBAM01000004">
    <property type="protein sequence ID" value="RKN74345.1"/>
    <property type="molecule type" value="Genomic_DNA"/>
</dbReference>
<keyword evidence="8 11" id="KW-1133">Transmembrane helix</keyword>
<name>A0A3B0BKG9_9ACTN</name>
<dbReference type="CDD" id="cd00075">
    <property type="entry name" value="HATPase"/>
    <property type="match status" value="1"/>
</dbReference>